<reference evidence="7 8" key="1">
    <citation type="submission" date="2016-11" db="EMBL/GenBank/DDBJ databases">
        <authorList>
            <person name="Jaros S."/>
            <person name="Januszkiewicz K."/>
            <person name="Wedrychowicz H."/>
        </authorList>
    </citation>
    <scope>NUCLEOTIDE SEQUENCE [LARGE SCALE GENOMIC DNA]</scope>
    <source>
        <strain evidence="7 8">DSM 24574</strain>
    </source>
</reference>
<dbReference type="NCBIfam" id="NF037997">
    <property type="entry name" value="Na_Pi_symport"/>
    <property type="match status" value="2"/>
</dbReference>
<feature type="transmembrane region" description="Helical" evidence="6">
    <location>
        <begin position="357"/>
        <end position="377"/>
    </location>
</feature>
<dbReference type="PANTHER" id="PTHR10010">
    <property type="entry name" value="SOLUTE CARRIER FAMILY 34 SODIUM PHOSPHATE , MEMBER 2-RELATED"/>
    <property type="match status" value="1"/>
</dbReference>
<dbReference type="Pfam" id="PF02690">
    <property type="entry name" value="Na_Pi_cotrans"/>
    <property type="match status" value="2"/>
</dbReference>
<dbReference type="GO" id="GO:0005886">
    <property type="term" value="C:plasma membrane"/>
    <property type="evidence" value="ECO:0007669"/>
    <property type="project" value="UniProtKB-SubCell"/>
</dbReference>
<accession>A0A1M5XMG4</accession>
<dbReference type="STRING" id="947013.SAMN04488109_6730"/>
<dbReference type="AlphaFoldDB" id="A0A1M5XMG4"/>
<sequence>MEPVPHTESNLNANHNAWSNVRIVLAIAGAFVLFLFALDLMTSSLQHMGKNVAETILLATSNPFTGLFIGLLITAMLQSSSTTTSLVVALVASGSITLQSAIPIIMGANIGTTITSTLVSLSFINKKKEFRRAVAAGTYHDFFNILTATVLFPLEYYYGFLSSLSAWITSFFFSPVAAPVQNKISHFWVGFSPVIDFLIREVPSPFFLAFTALVLLFSSILIFRRLISNLLKAKSPEQFGRFFFKNQFKSFLWGLLTTAAIRSSTITTSVVVPIVAKKIANLKQAAPFIMGANVGTTITAFIAATLNANTAPAISIAIAHFLFNFIGVLLFFPVPVMRRLPMALAEGLGKLALKYRLVGFVYILVTFFFVPFTLIYFNRDSIKTLDLDYAETTATGETAPYRVVIRTNVRTQTGEWTKYNSDEPGAEPAFIYPMTVKNNTLLVGKQMFRFSRPGFCWDGEDEKGKFKTCIVQILPKMEVAGQSFDSVFVAQVNYEHAIDSVAHRYYMNATYKILLQHEILTPGKAPLVAEKLTRFGME</sequence>
<name>A0A1M5XMG4_9BACT</name>
<keyword evidence="2" id="KW-1003">Cell membrane</keyword>
<comment type="subcellular location">
    <subcellularLocation>
        <location evidence="1">Cell membrane</location>
        <topology evidence="1">Multi-pass membrane protein</topology>
    </subcellularLocation>
</comment>
<feature type="transmembrane region" description="Helical" evidence="6">
    <location>
        <begin position="52"/>
        <end position="76"/>
    </location>
</feature>
<gene>
    <name evidence="7" type="ORF">SAMN04488109_6730</name>
</gene>
<keyword evidence="8" id="KW-1185">Reference proteome</keyword>
<evidence type="ECO:0000256" key="2">
    <source>
        <dbReference type="ARBA" id="ARBA00022475"/>
    </source>
</evidence>
<evidence type="ECO:0000256" key="4">
    <source>
        <dbReference type="ARBA" id="ARBA00022989"/>
    </source>
</evidence>
<organism evidence="7 8">
    <name type="scientific">Chryseolinea serpens</name>
    <dbReference type="NCBI Taxonomy" id="947013"/>
    <lineage>
        <taxon>Bacteria</taxon>
        <taxon>Pseudomonadati</taxon>
        <taxon>Bacteroidota</taxon>
        <taxon>Cytophagia</taxon>
        <taxon>Cytophagales</taxon>
        <taxon>Fulvivirgaceae</taxon>
        <taxon>Chryseolinea</taxon>
    </lineage>
</organism>
<feature type="transmembrane region" description="Helical" evidence="6">
    <location>
        <begin position="251"/>
        <end position="276"/>
    </location>
</feature>
<protein>
    <submittedName>
        <fullName evidence="7">Solute carrier family 34 (Sodium-dependent phosphate cotransporter)</fullName>
    </submittedName>
</protein>
<dbReference type="PANTHER" id="PTHR10010:SF46">
    <property type="entry name" value="SODIUM-DEPENDENT PHOSPHATE TRANSPORT PROTEIN 2B"/>
    <property type="match status" value="1"/>
</dbReference>
<keyword evidence="3 6" id="KW-0812">Transmembrane</keyword>
<dbReference type="EMBL" id="FQWQ01000006">
    <property type="protein sequence ID" value="SHI00842.1"/>
    <property type="molecule type" value="Genomic_DNA"/>
</dbReference>
<evidence type="ECO:0000313" key="7">
    <source>
        <dbReference type="EMBL" id="SHI00842.1"/>
    </source>
</evidence>
<evidence type="ECO:0000256" key="3">
    <source>
        <dbReference type="ARBA" id="ARBA00022692"/>
    </source>
</evidence>
<dbReference type="Proteomes" id="UP000184212">
    <property type="component" value="Unassembled WGS sequence"/>
</dbReference>
<evidence type="ECO:0000256" key="6">
    <source>
        <dbReference type="SAM" id="Phobius"/>
    </source>
</evidence>
<dbReference type="GO" id="GO:0005436">
    <property type="term" value="F:sodium:phosphate symporter activity"/>
    <property type="evidence" value="ECO:0007669"/>
    <property type="project" value="InterPro"/>
</dbReference>
<feature type="transmembrane region" description="Helical" evidence="6">
    <location>
        <begin position="314"/>
        <end position="336"/>
    </location>
</feature>
<keyword evidence="5 6" id="KW-0472">Membrane</keyword>
<keyword evidence="4 6" id="KW-1133">Transmembrane helix</keyword>
<dbReference type="InterPro" id="IPR003841">
    <property type="entry name" value="Na/Pi_transpt"/>
</dbReference>
<feature type="transmembrane region" description="Helical" evidence="6">
    <location>
        <begin position="96"/>
        <end position="121"/>
    </location>
</feature>
<dbReference type="RefSeq" id="WP_073143277.1">
    <property type="nucleotide sequence ID" value="NZ_FQWQ01000006.1"/>
</dbReference>
<evidence type="ECO:0000256" key="1">
    <source>
        <dbReference type="ARBA" id="ARBA00004651"/>
    </source>
</evidence>
<feature type="transmembrane region" description="Helical" evidence="6">
    <location>
        <begin position="288"/>
        <end position="308"/>
    </location>
</feature>
<dbReference type="GO" id="GO:0044341">
    <property type="term" value="P:sodium-dependent phosphate transport"/>
    <property type="evidence" value="ECO:0007669"/>
    <property type="project" value="InterPro"/>
</dbReference>
<evidence type="ECO:0000313" key="8">
    <source>
        <dbReference type="Proteomes" id="UP000184212"/>
    </source>
</evidence>
<evidence type="ECO:0000256" key="5">
    <source>
        <dbReference type="ARBA" id="ARBA00023136"/>
    </source>
</evidence>
<proteinExistence type="predicted"/>
<feature type="transmembrane region" description="Helical" evidence="6">
    <location>
        <begin position="206"/>
        <end position="227"/>
    </location>
</feature>
<feature type="transmembrane region" description="Helical" evidence="6">
    <location>
        <begin position="20"/>
        <end position="40"/>
    </location>
</feature>